<proteinExistence type="predicted"/>
<dbReference type="InParanoid" id="A0A0C3E0J5"/>
<organism evidence="1 2">
    <name type="scientific">Scleroderma citrinum Foug A</name>
    <dbReference type="NCBI Taxonomy" id="1036808"/>
    <lineage>
        <taxon>Eukaryota</taxon>
        <taxon>Fungi</taxon>
        <taxon>Dikarya</taxon>
        <taxon>Basidiomycota</taxon>
        <taxon>Agaricomycotina</taxon>
        <taxon>Agaricomycetes</taxon>
        <taxon>Agaricomycetidae</taxon>
        <taxon>Boletales</taxon>
        <taxon>Sclerodermatineae</taxon>
        <taxon>Sclerodermataceae</taxon>
        <taxon>Scleroderma</taxon>
    </lineage>
</organism>
<accession>A0A0C3E0J5</accession>
<keyword evidence="2" id="KW-1185">Reference proteome</keyword>
<reference evidence="1 2" key="1">
    <citation type="submission" date="2014-04" db="EMBL/GenBank/DDBJ databases">
        <authorList>
            <consortium name="DOE Joint Genome Institute"/>
            <person name="Kuo A."/>
            <person name="Kohler A."/>
            <person name="Nagy L.G."/>
            <person name="Floudas D."/>
            <person name="Copeland A."/>
            <person name="Barry K.W."/>
            <person name="Cichocki N."/>
            <person name="Veneault-Fourrey C."/>
            <person name="LaButti K."/>
            <person name="Lindquist E.A."/>
            <person name="Lipzen A."/>
            <person name="Lundell T."/>
            <person name="Morin E."/>
            <person name="Murat C."/>
            <person name="Sun H."/>
            <person name="Tunlid A."/>
            <person name="Henrissat B."/>
            <person name="Grigoriev I.V."/>
            <person name="Hibbett D.S."/>
            <person name="Martin F."/>
            <person name="Nordberg H.P."/>
            <person name="Cantor M.N."/>
            <person name="Hua S.X."/>
        </authorList>
    </citation>
    <scope>NUCLEOTIDE SEQUENCE [LARGE SCALE GENOMIC DNA]</scope>
    <source>
        <strain evidence="1 2">Foug A</strain>
    </source>
</reference>
<gene>
    <name evidence="1" type="ORF">SCLCIDRAFT_869097</name>
</gene>
<name>A0A0C3E0J5_9AGAM</name>
<sequence>MSTVCCSYRFEVALTFKPVPACWISCSVARGLCSFELSYCAYLILSIVSPRHLWMCPAFQLVRLISYPPSCRQYFNTLSFFQGTLRYEKEAKMDGIPQV</sequence>
<protein>
    <submittedName>
        <fullName evidence="1">Uncharacterized protein</fullName>
    </submittedName>
</protein>
<dbReference type="EMBL" id="KN822050">
    <property type="protein sequence ID" value="KIM61596.1"/>
    <property type="molecule type" value="Genomic_DNA"/>
</dbReference>
<evidence type="ECO:0000313" key="2">
    <source>
        <dbReference type="Proteomes" id="UP000053989"/>
    </source>
</evidence>
<reference evidence="2" key="2">
    <citation type="submission" date="2015-01" db="EMBL/GenBank/DDBJ databases">
        <title>Evolutionary Origins and Diversification of the Mycorrhizal Mutualists.</title>
        <authorList>
            <consortium name="DOE Joint Genome Institute"/>
            <consortium name="Mycorrhizal Genomics Consortium"/>
            <person name="Kohler A."/>
            <person name="Kuo A."/>
            <person name="Nagy L.G."/>
            <person name="Floudas D."/>
            <person name="Copeland A."/>
            <person name="Barry K.W."/>
            <person name="Cichocki N."/>
            <person name="Veneault-Fourrey C."/>
            <person name="LaButti K."/>
            <person name="Lindquist E.A."/>
            <person name="Lipzen A."/>
            <person name="Lundell T."/>
            <person name="Morin E."/>
            <person name="Murat C."/>
            <person name="Riley R."/>
            <person name="Ohm R."/>
            <person name="Sun H."/>
            <person name="Tunlid A."/>
            <person name="Henrissat B."/>
            <person name="Grigoriev I.V."/>
            <person name="Hibbett D.S."/>
            <person name="Martin F."/>
        </authorList>
    </citation>
    <scope>NUCLEOTIDE SEQUENCE [LARGE SCALE GENOMIC DNA]</scope>
    <source>
        <strain evidence="2">Foug A</strain>
    </source>
</reference>
<dbReference type="Proteomes" id="UP000053989">
    <property type="component" value="Unassembled WGS sequence"/>
</dbReference>
<dbReference type="HOGENOM" id="CLU_2321734_0_0_1"/>
<evidence type="ECO:0000313" key="1">
    <source>
        <dbReference type="EMBL" id="KIM61596.1"/>
    </source>
</evidence>
<dbReference type="AlphaFoldDB" id="A0A0C3E0J5"/>